<dbReference type="HOGENOM" id="CLU_2454514_0_0_1"/>
<dbReference type="Proteomes" id="UP000016930">
    <property type="component" value="Unassembled WGS sequence"/>
</dbReference>
<dbReference type="OrthoDB" id="166803at2759"/>
<keyword evidence="1" id="KW-0812">Transmembrane</keyword>
<evidence type="ECO:0000313" key="3">
    <source>
        <dbReference type="Proteomes" id="UP000016930"/>
    </source>
</evidence>
<protein>
    <submittedName>
        <fullName evidence="2">Uncharacterized protein</fullName>
    </submittedName>
</protein>
<proteinExistence type="predicted"/>
<reference evidence="2 3" key="1">
    <citation type="journal article" date="2012" name="Proc. Natl. Acad. Sci. U.S.A.">
        <title>Comparative genomics of Ceriporiopsis subvermispora and Phanerochaete chrysosporium provide insight into selective ligninolysis.</title>
        <authorList>
            <person name="Fernandez-Fueyo E."/>
            <person name="Ruiz-Duenas F.J."/>
            <person name="Ferreira P."/>
            <person name="Floudas D."/>
            <person name="Hibbett D.S."/>
            <person name="Canessa P."/>
            <person name="Larrondo L.F."/>
            <person name="James T.Y."/>
            <person name="Seelenfreund D."/>
            <person name="Lobos S."/>
            <person name="Polanco R."/>
            <person name="Tello M."/>
            <person name="Honda Y."/>
            <person name="Watanabe T."/>
            <person name="Watanabe T."/>
            <person name="Ryu J.S."/>
            <person name="Kubicek C.P."/>
            <person name="Schmoll M."/>
            <person name="Gaskell J."/>
            <person name="Hammel K.E."/>
            <person name="St John F.J."/>
            <person name="Vanden Wymelenberg A."/>
            <person name="Sabat G."/>
            <person name="Splinter BonDurant S."/>
            <person name="Syed K."/>
            <person name="Yadav J.S."/>
            <person name="Doddapaneni H."/>
            <person name="Subramanian V."/>
            <person name="Lavin J.L."/>
            <person name="Oguiza J.A."/>
            <person name="Perez G."/>
            <person name="Pisabarro A.G."/>
            <person name="Ramirez L."/>
            <person name="Santoyo F."/>
            <person name="Master E."/>
            <person name="Coutinho P.M."/>
            <person name="Henrissat B."/>
            <person name="Lombard V."/>
            <person name="Magnuson J.K."/>
            <person name="Kuees U."/>
            <person name="Hori C."/>
            <person name="Igarashi K."/>
            <person name="Samejima M."/>
            <person name="Held B.W."/>
            <person name="Barry K.W."/>
            <person name="LaButti K.M."/>
            <person name="Lapidus A."/>
            <person name="Lindquist E.A."/>
            <person name="Lucas S.M."/>
            <person name="Riley R."/>
            <person name="Salamov A.A."/>
            <person name="Hoffmeister D."/>
            <person name="Schwenk D."/>
            <person name="Hadar Y."/>
            <person name="Yarden O."/>
            <person name="de Vries R.P."/>
            <person name="Wiebenga A."/>
            <person name="Stenlid J."/>
            <person name="Eastwood D."/>
            <person name="Grigoriev I.V."/>
            <person name="Berka R.M."/>
            <person name="Blanchette R.A."/>
            <person name="Kersten P."/>
            <person name="Martinez A.T."/>
            <person name="Vicuna R."/>
            <person name="Cullen D."/>
        </authorList>
    </citation>
    <scope>NUCLEOTIDE SEQUENCE [LARGE SCALE GENOMIC DNA]</scope>
    <source>
        <strain evidence="2 3">B</strain>
    </source>
</reference>
<gene>
    <name evidence="2" type="ORF">CERSUDRAFT_80307</name>
</gene>
<keyword evidence="1" id="KW-1133">Transmembrane helix</keyword>
<name>M2PV46_CERS8</name>
<evidence type="ECO:0000313" key="2">
    <source>
        <dbReference type="EMBL" id="EMD40654.1"/>
    </source>
</evidence>
<keyword evidence="1" id="KW-0472">Membrane</keyword>
<accession>M2PV46</accession>
<organism evidence="2 3">
    <name type="scientific">Ceriporiopsis subvermispora (strain B)</name>
    <name type="common">White-rot fungus</name>
    <name type="synonym">Gelatoporia subvermispora</name>
    <dbReference type="NCBI Taxonomy" id="914234"/>
    <lineage>
        <taxon>Eukaryota</taxon>
        <taxon>Fungi</taxon>
        <taxon>Dikarya</taxon>
        <taxon>Basidiomycota</taxon>
        <taxon>Agaricomycotina</taxon>
        <taxon>Agaricomycetes</taxon>
        <taxon>Polyporales</taxon>
        <taxon>Gelatoporiaceae</taxon>
        <taxon>Gelatoporia</taxon>
    </lineage>
</organism>
<evidence type="ECO:0000256" key="1">
    <source>
        <dbReference type="SAM" id="Phobius"/>
    </source>
</evidence>
<keyword evidence="3" id="KW-1185">Reference proteome</keyword>
<sequence length="89" mass="10066">MAAQDTTFKHLLTTGKQHIARLPQRYRKLSTKAKLFIWATGCLYLTLGTIFVVVGPDRIGQTFYDLAQKTSHKPFGWAILLATLDTLEQ</sequence>
<dbReference type="STRING" id="914234.M2PV46"/>
<dbReference type="EMBL" id="KB445792">
    <property type="protein sequence ID" value="EMD40654.1"/>
    <property type="molecule type" value="Genomic_DNA"/>
</dbReference>
<dbReference type="AlphaFoldDB" id="M2PV46"/>
<feature type="transmembrane region" description="Helical" evidence="1">
    <location>
        <begin position="35"/>
        <end position="54"/>
    </location>
</feature>